<dbReference type="PANTHER" id="PTHR35176:SF1">
    <property type="entry name" value="F420H(2)-DEPENDENT BILIVERDIN REDUCTASE"/>
    <property type="match status" value="1"/>
</dbReference>
<dbReference type="GO" id="GO:0070967">
    <property type="term" value="F:coenzyme F420 binding"/>
    <property type="evidence" value="ECO:0007669"/>
    <property type="project" value="TreeGrafter"/>
</dbReference>
<dbReference type="EMBL" id="CP012752">
    <property type="protein sequence ID" value="ALG05993.1"/>
    <property type="molecule type" value="Genomic_DNA"/>
</dbReference>
<evidence type="ECO:0000256" key="1">
    <source>
        <dbReference type="ARBA" id="ARBA00023002"/>
    </source>
</evidence>
<dbReference type="GO" id="GO:0005829">
    <property type="term" value="C:cytosol"/>
    <property type="evidence" value="ECO:0007669"/>
    <property type="project" value="TreeGrafter"/>
</dbReference>
<reference evidence="3 4" key="1">
    <citation type="submission" date="2015-07" db="EMBL/GenBank/DDBJ databases">
        <title>Genome sequencing of Kibdelosporangium phytohabitans.</title>
        <authorList>
            <person name="Qin S."/>
            <person name="Xing K."/>
        </authorList>
    </citation>
    <scope>NUCLEOTIDE SEQUENCE [LARGE SCALE GENOMIC DNA]</scope>
    <source>
        <strain evidence="3 4">KLBMP1111</strain>
    </source>
</reference>
<sequence length="145" mass="15965">MQNMSRDEWWAFASDGTRTGKLATVRVNGAAHVAPIWFVLNEQDGYDEVVFNTGAESVKGKALRRDPRFSLCVDDSTPPYSYVVVQGEATLSEDLDESLVWATKIAARYMGEDKADVFGKRNAVPGELLVRGRITKVTAHANVAD</sequence>
<dbReference type="KEGG" id="kphy:AOZ06_02830"/>
<feature type="domain" description="Pyridoxamine 5'-phosphate oxidase N-terminal" evidence="2">
    <location>
        <begin position="17"/>
        <end position="137"/>
    </location>
</feature>
<evidence type="ECO:0000313" key="4">
    <source>
        <dbReference type="Proteomes" id="UP000063699"/>
    </source>
</evidence>
<accession>A0A0N9HVM1</accession>
<evidence type="ECO:0000259" key="2">
    <source>
        <dbReference type="Pfam" id="PF01243"/>
    </source>
</evidence>
<dbReference type="AlphaFoldDB" id="A0A0N9HVM1"/>
<dbReference type="Proteomes" id="UP000063699">
    <property type="component" value="Chromosome"/>
</dbReference>
<dbReference type="RefSeq" id="WP_054287971.1">
    <property type="nucleotide sequence ID" value="NZ_CP012752.1"/>
</dbReference>
<dbReference type="GO" id="GO:0016627">
    <property type="term" value="F:oxidoreductase activity, acting on the CH-CH group of donors"/>
    <property type="evidence" value="ECO:0007669"/>
    <property type="project" value="TreeGrafter"/>
</dbReference>
<evidence type="ECO:0000313" key="3">
    <source>
        <dbReference type="EMBL" id="ALG05993.1"/>
    </source>
</evidence>
<protein>
    <recommendedName>
        <fullName evidence="2">Pyridoxamine 5'-phosphate oxidase N-terminal domain-containing protein</fullName>
    </recommendedName>
</protein>
<organism evidence="3 4">
    <name type="scientific">Kibdelosporangium phytohabitans</name>
    <dbReference type="NCBI Taxonomy" id="860235"/>
    <lineage>
        <taxon>Bacteria</taxon>
        <taxon>Bacillati</taxon>
        <taxon>Actinomycetota</taxon>
        <taxon>Actinomycetes</taxon>
        <taxon>Pseudonocardiales</taxon>
        <taxon>Pseudonocardiaceae</taxon>
        <taxon>Kibdelosporangium</taxon>
    </lineage>
</organism>
<gene>
    <name evidence="3" type="ORF">AOZ06_02830</name>
</gene>
<keyword evidence="1" id="KW-0560">Oxidoreductase</keyword>
<dbReference type="NCBIfam" id="TIGR03618">
    <property type="entry name" value="Rv1155_F420"/>
    <property type="match status" value="1"/>
</dbReference>
<dbReference type="InterPro" id="IPR019920">
    <property type="entry name" value="F420-binding_dom_put"/>
</dbReference>
<dbReference type="SUPFAM" id="SSF50475">
    <property type="entry name" value="FMN-binding split barrel"/>
    <property type="match status" value="1"/>
</dbReference>
<name>A0A0N9HVM1_9PSEU</name>
<dbReference type="InterPro" id="IPR052019">
    <property type="entry name" value="F420H2_bilvrd_red/Heme_oxyg"/>
</dbReference>
<dbReference type="STRING" id="860235.AOZ06_02830"/>
<keyword evidence="4" id="KW-1185">Reference proteome</keyword>
<dbReference type="InterPro" id="IPR011576">
    <property type="entry name" value="Pyridox_Oxase_N"/>
</dbReference>
<dbReference type="Gene3D" id="2.30.110.10">
    <property type="entry name" value="Electron Transport, Fmn-binding Protein, Chain A"/>
    <property type="match status" value="1"/>
</dbReference>
<dbReference type="PANTHER" id="PTHR35176">
    <property type="entry name" value="HEME OXYGENASE HI_0854-RELATED"/>
    <property type="match status" value="1"/>
</dbReference>
<dbReference type="OrthoDB" id="159383at2"/>
<proteinExistence type="predicted"/>
<dbReference type="InterPro" id="IPR012349">
    <property type="entry name" value="Split_barrel_FMN-bd"/>
</dbReference>
<dbReference type="Pfam" id="PF01243">
    <property type="entry name" value="PNPOx_N"/>
    <property type="match status" value="1"/>
</dbReference>